<feature type="transmembrane region" description="Helical" evidence="1">
    <location>
        <begin position="6"/>
        <end position="23"/>
    </location>
</feature>
<keyword evidence="1" id="KW-1133">Transmembrane helix</keyword>
<organism evidence="2 3">
    <name type="scientific">Gottfriedia luciferensis</name>
    <dbReference type="NCBI Taxonomy" id="178774"/>
    <lineage>
        <taxon>Bacteria</taxon>
        <taxon>Bacillati</taxon>
        <taxon>Bacillota</taxon>
        <taxon>Bacilli</taxon>
        <taxon>Bacillales</taxon>
        <taxon>Bacillaceae</taxon>
        <taxon>Gottfriedia</taxon>
    </lineage>
</organism>
<evidence type="ECO:0000313" key="2">
    <source>
        <dbReference type="EMBL" id="ODG90673.1"/>
    </source>
</evidence>
<proteinExistence type="predicted"/>
<keyword evidence="3" id="KW-1185">Reference proteome</keyword>
<evidence type="ECO:0000313" key="3">
    <source>
        <dbReference type="Proteomes" id="UP000094580"/>
    </source>
</evidence>
<gene>
    <name evidence="2" type="ORF">BED47_09465</name>
</gene>
<sequence>MAIFIAILIAFFGASLALVFTIGQSRKRKFIIWGIANMVAIGPFLSFAIGITYAIIKGDGWAGLLMWVLYPIIFVIGLIQLIIGIFLKKSSDKNNYKYH</sequence>
<protein>
    <submittedName>
        <fullName evidence="2">Uncharacterized protein</fullName>
    </submittedName>
</protein>
<feature type="transmembrane region" description="Helical" evidence="1">
    <location>
        <begin position="30"/>
        <end position="56"/>
    </location>
</feature>
<evidence type="ECO:0000256" key="1">
    <source>
        <dbReference type="SAM" id="Phobius"/>
    </source>
</evidence>
<reference evidence="2 3" key="1">
    <citation type="submission" date="2016-07" db="EMBL/GenBank/DDBJ databases">
        <authorList>
            <person name="Townsley L."/>
            <person name="Shank E.A."/>
        </authorList>
    </citation>
    <scope>NUCLEOTIDE SEQUENCE [LARGE SCALE GENOMIC DNA]</scope>
    <source>
        <strain evidence="2 3">CH01</strain>
    </source>
</reference>
<comment type="caution">
    <text evidence="2">The sequence shown here is derived from an EMBL/GenBank/DDBJ whole genome shotgun (WGS) entry which is preliminary data.</text>
</comment>
<keyword evidence="1" id="KW-0472">Membrane</keyword>
<keyword evidence="1" id="KW-0812">Transmembrane</keyword>
<accession>A0ABX2ZM18</accession>
<dbReference type="EMBL" id="MDKC01000033">
    <property type="protein sequence ID" value="ODG90673.1"/>
    <property type="molecule type" value="Genomic_DNA"/>
</dbReference>
<feature type="transmembrane region" description="Helical" evidence="1">
    <location>
        <begin position="68"/>
        <end position="87"/>
    </location>
</feature>
<dbReference type="Proteomes" id="UP000094580">
    <property type="component" value="Unassembled WGS sequence"/>
</dbReference>
<name>A0ABX2ZM18_9BACI</name>
<dbReference type="RefSeq" id="WP_069034565.1">
    <property type="nucleotide sequence ID" value="NZ_MDKC01000033.1"/>
</dbReference>